<reference evidence="1" key="1">
    <citation type="submission" date="2020-07" db="EMBL/GenBank/DDBJ databases">
        <title>Multicomponent nature underlies the extraordinary mechanical properties of spider dragline silk.</title>
        <authorList>
            <person name="Kono N."/>
            <person name="Nakamura H."/>
            <person name="Mori M."/>
            <person name="Yoshida Y."/>
            <person name="Ohtoshi R."/>
            <person name="Malay A.D."/>
            <person name="Moran D.A.P."/>
            <person name="Tomita M."/>
            <person name="Numata K."/>
            <person name="Arakawa K."/>
        </authorList>
    </citation>
    <scope>NUCLEOTIDE SEQUENCE</scope>
</reference>
<name>A0A8X6H5S9_TRICU</name>
<evidence type="ECO:0000313" key="2">
    <source>
        <dbReference type="Proteomes" id="UP000887116"/>
    </source>
</evidence>
<keyword evidence="2" id="KW-1185">Reference proteome</keyword>
<comment type="caution">
    <text evidence="1">The sequence shown here is derived from an EMBL/GenBank/DDBJ whole genome shotgun (WGS) entry which is preliminary data.</text>
</comment>
<dbReference type="OrthoDB" id="6450036at2759"/>
<evidence type="ECO:0000313" key="1">
    <source>
        <dbReference type="EMBL" id="GFQ67622.1"/>
    </source>
</evidence>
<organism evidence="1 2">
    <name type="scientific">Trichonephila clavata</name>
    <name type="common">Joro spider</name>
    <name type="synonym">Nephila clavata</name>
    <dbReference type="NCBI Taxonomy" id="2740835"/>
    <lineage>
        <taxon>Eukaryota</taxon>
        <taxon>Metazoa</taxon>
        <taxon>Ecdysozoa</taxon>
        <taxon>Arthropoda</taxon>
        <taxon>Chelicerata</taxon>
        <taxon>Arachnida</taxon>
        <taxon>Araneae</taxon>
        <taxon>Araneomorphae</taxon>
        <taxon>Entelegynae</taxon>
        <taxon>Araneoidea</taxon>
        <taxon>Nephilidae</taxon>
        <taxon>Trichonephila</taxon>
    </lineage>
</organism>
<accession>A0A8X6H5S9</accession>
<dbReference type="AlphaFoldDB" id="A0A8X6H5S9"/>
<sequence>MTPEPRYGFMYLKRASPSDAYVIHCFTDSLYDNMISCVQAATSYSMDTTDSDCKMKIAYFKILNNSAIVRELHNPSVYRQSVPEVPKVLHFFFGSVRVFLPPSLFLKFFLDKSVLPTITMENESFDSSCAKKRKFNVDLSKESDAPSSKIATPYSVYIEKGICKELKDFRKTLYMGFVKTNEKNEVKNRLNFHVDQIPVLLEGITHIQEHLKSM</sequence>
<gene>
    <name evidence="1" type="primary">AVEN_268382_1</name>
    <name evidence="1" type="ORF">TNCT_467271</name>
</gene>
<dbReference type="Proteomes" id="UP000887116">
    <property type="component" value="Unassembled WGS sequence"/>
</dbReference>
<protein>
    <submittedName>
        <fullName evidence="1">Uncharacterized protein</fullName>
    </submittedName>
</protein>
<proteinExistence type="predicted"/>
<dbReference type="EMBL" id="BMAO01000554">
    <property type="protein sequence ID" value="GFQ67622.1"/>
    <property type="molecule type" value="Genomic_DNA"/>
</dbReference>